<dbReference type="PANTHER" id="PTHR42850:SF7">
    <property type="entry name" value="BIS(5'-NUCLEOSYL)-TETRAPHOSPHATASE PRPE [ASYMMETRICAL]"/>
    <property type="match status" value="1"/>
</dbReference>
<dbReference type="InterPro" id="IPR029052">
    <property type="entry name" value="Metallo-depent_PP-like"/>
</dbReference>
<dbReference type="Pfam" id="PF00149">
    <property type="entry name" value="Metallophos"/>
    <property type="match status" value="1"/>
</dbReference>
<dbReference type="InterPro" id="IPR050126">
    <property type="entry name" value="Ap4A_hydrolase"/>
</dbReference>
<keyword evidence="3" id="KW-1185">Reference proteome</keyword>
<protein>
    <submittedName>
        <fullName evidence="2">Metallophosphoesterase</fullName>
    </submittedName>
</protein>
<dbReference type="InterPro" id="IPR006186">
    <property type="entry name" value="Ser/Thr-sp_prot-phosphatase"/>
</dbReference>
<proteinExistence type="predicted"/>
<sequence>MSLIQQIPDGPLDIIGDIHGEYDALLNLLKHLGYDYAGNHPNGRTIVFVGDFCDRGPNSPAVLALIEQLIVAKRAVAVLGNHELNLLRAEAKDGSGWFFTERVERDNHKYSPYKKVEQLDREKIISFLLTLPIALEREDLRVVHAAWMQDQVQILKSRSIGSQIQSYVEWDQLAHDHASDFLSSMKTELEDWNFSLEDQHNEPPFLHAHAAHDSVKQMMNPLRVLTSGVERKGGSPFYSSGKWRFSERVQWWDEYDSQVPVVIGHYWRRVSKIDRSTVGKGDPDLFSGTHPYAWHGIHSNVFCVDFSVGGRWVARKKSKVPETDFKLAALRWPERTLCFDDGEVVETIGYQASIKKLGYQYE</sequence>
<feature type="domain" description="Calcineurin-like phosphoesterase" evidence="1">
    <location>
        <begin position="12"/>
        <end position="100"/>
    </location>
</feature>
<dbReference type="InterPro" id="IPR004843">
    <property type="entry name" value="Calcineurin-like_PHP"/>
</dbReference>
<dbReference type="RefSeq" id="WP_186890519.1">
    <property type="nucleotide sequence ID" value="NZ_JACOFU010000003.1"/>
</dbReference>
<evidence type="ECO:0000313" key="3">
    <source>
        <dbReference type="Proteomes" id="UP000643610"/>
    </source>
</evidence>
<dbReference type="Gene3D" id="3.60.21.10">
    <property type="match status" value="1"/>
</dbReference>
<dbReference type="PRINTS" id="PR00114">
    <property type="entry name" value="STPHPHTASE"/>
</dbReference>
<accession>A0ABR6XPN1</accession>
<dbReference type="PANTHER" id="PTHR42850">
    <property type="entry name" value="METALLOPHOSPHOESTERASE"/>
    <property type="match status" value="1"/>
</dbReference>
<evidence type="ECO:0000313" key="2">
    <source>
        <dbReference type="EMBL" id="MBC3831461.1"/>
    </source>
</evidence>
<dbReference type="Proteomes" id="UP000643610">
    <property type="component" value="Unassembled WGS sequence"/>
</dbReference>
<organism evidence="2 3">
    <name type="scientific">Undibacterium amnicola</name>
    <dbReference type="NCBI Taxonomy" id="1834038"/>
    <lineage>
        <taxon>Bacteria</taxon>
        <taxon>Pseudomonadati</taxon>
        <taxon>Pseudomonadota</taxon>
        <taxon>Betaproteobacteria</taxon>
        <taxon>Burkholderiales</taxon>
        <taxon>Oxalobacteraceae</taxon>
        <taxon>Undibacterium</taxon>
    </lineage>
</organism>
<name>A0ABR6XPN1_9BURK</name>
<comment type="caution">
    <text evidence="2">The sequence shown here is derived from an EMBL/GenBank/DDBJ whole genome shotgun (WGS) entry which is preliminary data.</text>
</comment>
<dbReference type="SUPFAM" id="SSF56300">
    <property type="entry name" value="Metallo-dependent phosphatases"/>
    <property type="match status" value="1"/>
</dbReference>
<reference evidence="2 3" key="1">
    <citation type="submission" date="2020-08" db="EMBL/GenBank/DDBJ databases">
        <title>Novel species isolated from subtropical streams in China.</title>
        <authorList>
            <person name="Lu H."/>
        </authorList>
    </citation>
    <scope>NUCLEOTIDE SEQUENCE [LARGE SCALE GENOMIC DNA]</scope>
    <source>
        <strain evidence="2 3">KCTC 52442</strain>
    </source>
</reference>
<gene>
    <name evidence="2" type="ORF">H8K33_08065</name>
</gene>
<dbReference type="EMBL" id="JACOFU010000003">
    <property type="protein sequence ID" value="MBC3831461.1"/>
    <property type="molecule type" value="Genomic_DNA"/>
</dbReference>
<evidence type="ECO:0000259" key="1">
    <source>
        <dbReference type="Pfam" id="PF00149"/>
    </source>
</evidence>